<evidence type="ECO:0000313" key="6">
    <source>
        <dbReference type="EMBL" id="MCW6508574.1"/>
    </source>
</evidence>
<dbReference type="Gene3D" id="3.40.190.10">
    <property type="entry name" value="Periplasmic binding protein-like II"/>
    <property type="match status" value="2"/>
</dbReference>
<protein>
    <submittedName>
        <fullName evidence="6">LysR family transcriptional regulator</fullName>
    </submittedName>
</protein>
<evidence type="ECO:0000256" key="2">
    <source>
        <dbReference type="ARBA" id="ARBA00023015"/>
    </source>
</evidence>
<dbReference type="PANTHER" id="PTHR30537:SF79">
    <property type="entry name" value="TRANSCRIPTIONAL REGULATOR-RELATED"/>
    <property type="match status" value="1"/>
</dbReference>
<name>A0AA41YUW4_9HYPH</name>
<feature type="domain" description="HTH lysR-type" evidence="5">
    <location>
        <begin position="1"/>
        <end position="60"/>
    </location>
</feature>
<comment type="caution">
    <text evidence="6">The sequence shown here is derived from an EMBL/GenBank/DDBJ whole genome shotgun (WGS) entry which is preliminary data.</text>
</comment>
<dbReference type="SUPFAM" id="SSF46785">
    <property type="entry name" value="Winged helix' DNA-binding domain"/>
    <property type="match status" value="1"/>
</dbReference>
<gene>
    <name evidence="6" type="ORF">M8523_11145</name>
</gene>
<dbReference type="GO" id="GO:0006351">
    <property type="term" value="P:DNA-templated transcription"/>
    <property type="evidence" value="ECO:0007669"/>
    <property type="project" value="TreeGrafter"/>
</dbReference>
<keyword evidence="7" id="KW-1185">Reference proteome</keyword>
<evidence type="ECO:0000313" key="7">
    <source>
        <dbReference type="Proteomes" id="UP001165667"/>
    </source>
</evidence>
<keyword evidence="4" id="KW-0804">Transcription</keyword>
<dbReference type="RefSeq" id="WP_282584943.1">
    <property type="nucleotide sequence ID" value="NZ_JAMOIM010000006.1"/>
</dbReference>
<evidence type="ECO:0000256" key="1">
    <source>
        <dbReference type="ARBA" id="ARBA00009437"/>
    </source>
</evidence>
<dbReference type="PANTHER" id="PTHR30537">
    <property type="entry name" value="HTH-TYPE TRANSCRIPTIONAL REGULATOR"/>
    <property type="match status" value="1"/>
</dbReference>
<evidence type="ECO:0000259" key="5">
    <source>
        <dbReference type="PROSITE" id="PS50931"/>
    </source>
</evidence>
<reference evidence="6" key="1">
    <citation type="submission" date="2022-05" db="EMBL/GenBank/DDBJ databases">
        <authorList>
            <person name="Pankratov T."/>
        </authorList>
    </citation>
    <scope>NUCLEOTIDE SEQUENCE</scope>
    <source>
        <strain evidence="6">BP6-180914</strain>
    </source>
</reference>
<dbReference type="GO" id="GO:0003700">
    <property type="term" value="F:DNA-binding transcription factor activity"/>
    <property type="evidence" value="ECO:0007669"/>
    <property type="project" value="InterPro"/>
</dbReference>
<evidence type="ECO:0000256" key="3">
    <source>
        <dbReference type="ARBA" id="ARBA00023125"/>
    </source>
</evidence>
<comment type="similarity">
    <text evidence="1">Belongs to the LysR transcriptional regulatory family.</text>
</comment>
<evidence type="ECO:0000256" key="4">
    <source>
        <dbReference type="ARBA" id="ARBA00023163"/>
    </source>
</evidence>
<dbReference type="InterPro" id="IPR058163">
    <property type="entry name" value="LysR-type_TF_proteobact-type"/>
</dbReference>
<dbReference type="InterPro" id="IPR036388">
    <property type="entry name" value="WH-like_DNA-bd_sf"/>
</dbReference>
<proteinExistence type="inferred from homology"/>
<keyword evidence="3" id="KW-0238">DNA-binding</keyword>
<dbReference type="SUPFAM" id="SSF53850">
    <property type="entry name" value="Periplasmic binding protein-like II"/>
    <property type="match status" value="1"/>
</dbReference>
<dbReference type="Pfam" id="PF00126">
    <property type="entry name" value="HTH_1"/>
    <property type="match status" value="1"/>
</dbReference>
<dbReference type="Pfam" id="PF03466">
    <property type="entry name" value="LysR_substrate"/>
    <property type="match status" value="1"/>
</dbReference>
<dbReference type="PRINTS" id="PR00039">
    <property type="entry name" value="HTHLYSR"/>
</dbReference>
<dbReference type="AlphaFoldDB" id="A0AA41YUW4"/>
<dbReference type="Proteomes" id="UP001165667">
    <property type="component" value="Unassembled WGS sequence"/>
</dbReference>
<accession>A0AA41YUW4</accession>
<dbReference type="GO" id="GO:0043565">
    <property type="term" value="F:sequence-specific DNA binding"/>
    <property type="evidence" value="ECO:0007669"/>
    <property type="project" value="TreeGrafter"/>
</dbReference>
<dbReference type="InterPro" id="IPR005119">
    <property type="entry name" value="LysR_subst-bd"/>
</dbReference>
<dbReference type="PROSITE" id="PS50931">
    <property type="entry name" value="HTH_LYSR"/>
    <property type="match status" value="1"/>
</dbReference>
<sequence>MLPALDRLRSFECAARTLNFTAAGHELGLTQAAVSQHIKLLEAELGRPLFRRLPRGVELTLDGAAYLPHVQAAFGSLGRSTQALFGPDRRATLTLCGPISFMALWLAPRLVRLQAALPRIRLTLTTMSVPADYEASATDFDLRFGTGSFPGRSSHRLTMERLLPMAAPRLIERIGPSGDWTTLPLLSVTGAREMWPDWFAAARLSPARETVLRCDSFIIAYEAARHGSGVLLGAQALASASLADGSLIALSTIALSHQAGHFVTYAAGRSLGRAENELLDWLLHEATEPHPQSTG</sequence>
<dbReference type="EMBL" id="JAMOIM010000006">
    <property type="protein sequence ID" value="MCW6508574.1"/>
    <property type="molecule type" value="Genomic_DNA"/>
</dbReference>
<dbReference type="InterPro" id="IPR036390">
    <property type="entry name" value="WH_DNA-bd_sf"/>
</dbReference>
<organism evidence="6 7">
    <name type="scientific">Lichenifustis flavocetrariae</name>
    <dbReference type="NCBI Taxonomy" id="2949735"/>
    <lineage>
        <taxon>Bacteria</taxon>
        <taxon>Pseudomonadati</taxon>
        <taxon>Pseudomonadota</taxon>
        <taxon>Alphaproteobacteria</taxon>
        <taxon>Hyphomicrobiales</taxon>
        <taxon>Lichenihabitantaceae</taxon>
        <taxon>Lichenifustis</taxon>
    </lineage>
</organism>
<dbReference type="InterPro" id="IPR000847">
    <property type="entry name" value="LysR_HTH_N"/>
</dbReference>
<dbReference type="Gene3D" id="1.10.10.10">
    <property type="entry name" value="Winged helix-like DNA-binding domain superfamily/Winged helix DNA-binding domain"/>
    <property type="match status" value="1"/>
</dbReference>
<keyword evidence="2" id="KW-0805">Transcription regulation</keyword>